<keyword evidence="3" id="KW-0687">Ribonucleoprotein</keyword>
<reference evidence="4 5" key="1">
    <citation type="submission" date="2023-10" db="EMBL/GenBank/DDBJ databases">
        <title>Genome-Wide Identification Analysis in wild type Solanum Pinnatisectum Reveals Some Genes Defensing Phytophthora Infestans.</title>
        <authorList>
            <person name="Sun C."/>
        </authorList>
    </citation>
    <scope>NUCLEOTIDE SEQUENCE [LARGE SCALE GENOMIC DNA]</scope>
    <source>
        <strain evidence="4">LQN</strain>
        <tissue evidence="4">Leaf</tissue>
    </source>
</reference>
<evidence type="ECO:0000313" key="4">
    <source>
        <dbReference type="EMBL" id="KAK4718017.1"/>
    </source>
</evidence>
<comment type="caution">
    <text evidence="4">The sequence shown here is derived from an EMBL/GenBank/DDBJ whole genome shotgun (WGS) entry which is preliminary data.</text>
</comment>
<dbReference type="PANTHER" id="PTHR11760:SF19">
    <property type="entry name" value="SMALL RIBOSOMAL SUBUNIT PROTEIN US3C"/>
    <property type="match status" value="1"/>
</dbReference>
<accession>A0AAV9L1D7</accession>
<dbReference type="GO" id="GO:0003723">
    <property type="term" value="F:RNA binding"/>
    <property type="evidence" value="ECO:0007669"/>
    <property type="project" value="InterPro"/>
</dbReference>
<dbReference type="SUPFAM" id="SSF54821">
    <property type="entry name" value="Ribosomal protein S3 C-terminal domain"/>
    <property type="match status" value="1"/>
</dbReference>
<organism evidence="4 5">
    <name type="scientific">Solanum pinnatisectum</name>
    <name type="common">tansyleaf nightshade</name>
    <dbReference type="NCBI Taxonomy" id="50273"/>
    <lineage>
        <taxon>Eukaryota</taxon>
        <taxon>Viridiplantae</taxon>
        <taxon>Streptophyta</taxon>
        <taxon>Embryophyta</taxon>
        <taxon>Tracheophyta</taxon>
        <taxon>Spermatophyta</taxon>
        <taxon>Magnoliopsida</taxon>
        <taxon>eudicotyledons</taxon>
        <taxon>Gunneridae</taxon>
        <taxon>Pentapetalae</taxon>
        <taxon>asterids</taxon>
        <taxon>lamiids</taxon>
        <taxon>Solanales</taxon>
        <taxon>Solanaceae</taxon>
        <taxon>Solanoideae</taxon>
        <taxon>Solaneae</taxon>
        <taxon>Solanum</taxon>
    </lineage>
</organism>
<dbReference type="InterPro" id="IPR009019">
    <property type="entry name" value="KH_sf_prok-type"/>
</dbReference>
<dbReference type="GO" id="GO:0022627">
    <property type="term" value="C:cytosolic small ribosomal subunit"/>
    <property type="evidence" value="ECO:0007669"/>
    <property type="project" value="TreeGrafter"/>
</dbReference>
<evidence type="ECO:0008006" key="6">
    <source>
        <dbReference type="Google" id="ProtNLM"/>
    </source>
</evidence>
<evidence type="ECO:0000256" key="2">
    <source>
        <dbReference type="ARBA" id="ARBA00022980"/>
    </source>
</evidence>
<dbReference type="Proteomes" id="UP001311915">
    <property type="component" value="Unassembled WGS sequence"/>
</dbReference>
<dbReference type="GO" id="GO:0003735">
    <property type="term" value="F:structural constituent of ribosome"/>
    <property type="evidence" value="ECO:0007669"/>
    <property type="project" value="TreeGrafter"/>
</dbReference>
<name>A0AAV9L1D7_9SOLN</name>
<keyword evidence="5" id="KW-1185">Reference proteome</keyword>
<evidence type="ECO:0000256" key="1">
    <source>
        <dbReference type="ARBA" id="ARBA00010761"/>
    </source>
</evidence>
<dbReference type="InterPro" id="IPR057258">
    <property type="entry name" value="Ribosomal_uS3"/>
</dbReference>
<evidence type="ECO:0000256" key="3">
    <source>
        <dbReference type="ARBA" id="ARBA00023274"/>
    </source>
</evidence>
<protein>
    <recommendedName>
        <fullName evidence="6">Ribosomal protein S3</fullName>
    </recommendedName>
</protein>
<dbReference type="SUPFAM" id="SSF54814">
    <property type="entry name" value="Prokaryotic type KH domain (KH-domain type II)"/>
    <property type="match status" value="1"/>
</dbReference>
<dbReference type="PANTHER" id="PTHR11760">
    <property type="entry name" value="30S/40S RIBOSOMAL PROTEIN S3"/>
    <property type="match status" value="1"/>
</dbReference>
<dbReference type="EMBL" id="JAWPEI010000008">
    <property type="protein sequence ID" value="KAK4718017.1"/>
    <property type="molecule type" value="Genomic_DNA"/>
</dbReference>
<evidence type="ECO:0000313" key="5">
    <source>
        <dbReference type="Proteomes" id="UP001311915"/>
    </source>
</evidence>
<comment type="similarity">
    <text evidence="1">Belongs to the universal ribosomal protein uS3 family.</text>
</comment>
<dbReference type="InterPro" id="IPR036419">
    <property type="entry name" value="Ribosomal_S3_C_sf"/>
</dbReference>
<keyword evidence="2" id="KW-0689">Ribosomal protein</keyword>
<dbReference type="AlphaFoldDB" id="A0AAV9L1D7"/>
<sequence length="169" mass="19900">MYNSGDYGTKINPLGFRWVQPKVIIPFGFTTQKLFEVYKKIKIRDCIKNYVQKNMRTSSGIEELLIIFMGFPKLLIESRQRGIEELQMTLQKEFNCVNRKRTFFNRVTYRKAMKKAIELTEQADTKGIQKQIAAGFLQTIRAKIDYCSYTVRTIYGILGIKIWIFLDEE</sequence>
<proteinExistence type="inferred from homology"/>
<dbReference type="Gene3D" id="3.30.1140.32">
    <property type="entry name" value="Ribosomal protein S3, C-terminal domain"/>
    <property type="match status" value="1"/>
</dbReference>
<gene>
    <name evidence="4" type="ORF">R3W88_016355</name>
</gene>